<dbReference type="InterPro" id="IPR002347">
    <property type="entry name" value="SDR_fam"/>
</dbReference>
<organism evidence="4 5">
    <name type="scientific">Leptospira idonii</name>
    <dbReference type="NCBI Taxonomy" id="1193500"/>
    <lineage>
        <taxon>Bacteria</taxon>
        <taxon>Pseudomonadati</taxon>
        <taxon>Spirochaetota</taxon>
        <taxon>Spirochaetia</taxon>
        <taxon>Leptospirales</taxon>
        <taxon>Leptospiraceae</taxon>
        <taxon>Leptospira</taxon>
    </lineage>
</organism>
<protein>
    <submittedName>
        <fullName evidence="4">SDR family oxidoreductase</fullName>
    </submittedName>
</protein>
<dbReference type="PRINTS" id="PR00080">
    <property type="entry name" value="SDRFAMILY"/>
</dbReference>
<gene>
    <name evidence="4" type="ORF">EHS15_08175</name>
</gene>
<dbReference type="PANTHER" id="PTHR44196">
    <property type="entry name" value="DEHYDROGENASE/REDUCTASE SDR FAMILY MEMBER 7B"/>
    <property type="match status" value="1"/>
</dbReference>
<dbReference type="RefSeq" id="WP_135760057.1">
    <property type="nucleotide sequence ID" value="NZ_RQHW01000028.1"/>
</dbReference>
<dbReference type="Pfam" id="PF00106">
    <property type="entry name" value="adh_short"/>
    <property type="match status" value="1"/>
</dbReference>
<reference evidence="4" key="1">
    <citation type="journal article" date="2019" name="PLoS Negl. Trop. Dis.">
        <title>Revisiting the worldwide diversity of Leptospira species in the environment.</title>
        <authorList>
            <person name="Vincent A.T."/>
            <person name="Schiettekatte O."/>
            <person name="Bourhy P."/>
            <person name="Veyrier F.J."/>
            <person name="Picardeau M."/>
        </authorList>
    </citation>
    <scope>NUCLEOTIDE SEQUENCE [LARGE SCALE GENOMIC DNA]</scope>
    <source>
        <strain evidence="4">201300427</strain>
    </source>
</reference>
<dbReference type="EMBL" id="RQHW01000028">
    <property type="protein sequence ID" value="TGN19741.1"/>
    <property type="molecule type" value="Genomic_DNA"/>
</dbReference>
<dbReference type="Gene3D" id="3.40.50.720">
    <property type="entry name" value="NAD(P)-binding Rossmann-like Domain"/>
    <property type="match status" value="1"/>
</dbReference>
<evidence type="ECO:0000256" key="3">
    <source>
        <dbReference type="RuleBase" id="RU000363"/>
    </source>
</evidence>
<dbReference type="PANTHER" id="PTHR44196:SF1">
    <property type="entry name" value="DEHYDROGENASE_REDUCTASE SDR FAMILY MEMBER 7B"/>
    <property type="match status" value="1"/>
</dbReference>
<evidence type="ECO:0000313" key="4">
    <source>
        <dbReference type="EMBL" id="TGN19741.1"/>
    </source>
</evidence>
<dbReference type="InterPro" id="IPR020904">
    <property type="entry name" value="Sc_DH/Rdtase_CS"/>
</dbReference>
<dbReference type="OrthoDB" id="9793345at2"/>
<dbReference type="NCBIfam" id="NF004825">
    <property type="entry name" value="PRK06181.1"/>
    <property type="match status" value="1"/>
</dbReference>
<proteinExistence type="inferred from homology"/>
<evidence type="ECO:0000313" key="5">
    <source>
        <dbReference type="Proteomes" id="UP000298058"/>
    </source>
</evidence>
<evidence type="ECO:0000256" key="1">
    <source>
        <dbReference type="ARBA" id="ARBA00006484"/>
    </source>
</evidence>
<keyword evidence="5" id="KW-1185">Reference proteome</keyword>
<dbReference type="AlphaFoldDB" id="A0A4R9M1A6"/>
<sequence length="265" mass="28894">MEWKDKVVWVTGASSGMGEEMVKELAGKGAKVILSSRNREELSRVQKEAGLSDQNSLILPLDLEKYETLSKSVPAALKKWGKVDALINNGGISQRDLAENTSLSVTEKIMNVNFYGAIALTMALYPHFKENRSGIIAVISSVAGKTGTRLRSSYSASKHALHGYFDSLRAESHAFGIQVSLICPGFVRTKISYNALVGSGKTHNKMDDALAKGLDPNQTAKRILDSIARGKDEVVIGGFQETMATYLKRFFPGLLTKILRNAKVT</sequence>
<comment type="caution">
    <text evidence="4">The sequence shown here is derived from an EMBL/GenBank/DDBJ whole genome shotgun (WGS) entry which is preliminary data.</text>
</comment>
<dbReference type="PROSITE" id="PS00061">
    <property type="entry name" value="ADH_SHORT"/>
    <property type="match status" value="1"/>
</dbReference>
<dbReference type="GO" id="GO:0016491">
    <property type="term" value="F:oxidoreductase activity"/>
    <property type="evidence" value="ECO:0007669"/>
    <property type="project" value="UniProtKB-KW"/>
</dbReference>
<dbReference type="GO" id="GO:0016020">
    <property type="term" value="C:membrane"/>
    <property type="evidence" value="ECO:0007669"/>
    <property type="project" value="TreeGrafter"/>
</dbReference>
<comment type="similarity">
    <text evidence="1 3">Belongs to the short-chain dehydrogenases/reductases (SDR) family.</text>
</comment>
<accession>A0A4R9M1A6</accession>
<dbReference type="CDD" id="cd05332">
    <property type="entry name" value="11beta-HSD1_like_SDR_c"/>
    <property type="match status" value="1"/>
</dbReference>
<evidence type="ECO:0000256" key="2">
    <source>
        <dbReference type="ARBA" id="ARBA00023002"/>
    </source>
</evidence>
<keyword evidence="2" id="KW-0560">Oxidoreductase</keyword>
<dbReference type="SUPFAM" id="SSF51735">
    <property type="entry name" value="NAD(P)-binding Rossmann-fold domains"/>
    <property type="match status" value="1"/>
</dbReference>
<dbReference type="PRINTS" id="PR00081">
    <property type="entry name" value="GDHRDH"/>
</dbReference>
<dbReference type="InterPro" id="IPR036291">
    <property type="entry name" value="NAD(P)-bd_dom_sf"/>
</dbReference>
<dbReference type="Proteomes" id="UP000298058">
    <property type="component" value="Unassembled WGS sequence"/>
</dbReference>
<name>A0A4R9M1A6_9LEPT</name>